<feature type="region of interest" description="Disordered" evidence="1">
    <location>
        <begin position="141"/>
        <end position="162"/>
    </location>
</feature>
<sequence length="203" mass="22965">MLSFLDWLNNWSTSVPCAHVLCLLCITARPHFDQKYVPHWHVFHRGNPERISSALADIGVETEKQDPELRTEMAYGMFDTRGKVDPFDPNSPIKQSAISRFPADMFFVLRVVQLLRGLANGMGINDFSSASQWAPLAKEACRGHQQHQQQQQQQQQLQSRPKKLASRFASMGSQEMQAATEGGRGWGVAGSLRNLITWPYRPN</sequence>
<name>A0A7S3QWD3_DUNTE</name>
<proteinExistence type="predicted"/>
<gene>
    <name evidence="2" type="ORF">DTER00134_LOCUS10063</name>
</gene>
<evidence type="ECO:0000256" key="1">
    <source>
        <dbReference type="SAM" id="MobiDB-lite"/>
    </source>
</evidence>
<feature type="compositionally biased region" description="Low complexity" evidence="1">
    <location>
        <begin position="146"/>
        <end position="158"/>
    </location>
</feature>
<dbReference type="EMBL" id="HBIP01017109">
    <property type="protein sequence ID" value="CAE0494990.1"/>
    <property type="molecule type" value="Transcribed_RNA"/>
</dbReference>
<accession>A0A7S3QWD3</accession>
<reference evidence="2" key="1">
    <citation type="submission" date="2021-01" db="EMBL/GenBank/DDBJ databases">
        <authorList>
            <person name="Corre E."/>
            <person name="Pelletier E."/>
            <person name="Niang G."/>
            <person name="Scheremetjew M."/>
            <person name="Finn R."/>
            <person name="Kale V."/>
            <person name="Holt S."/>
            <person name="Cochrane G."/>
            <person name="Meng A."/>
            <person name="Brown T."/>
            <person name="Cohen L."/>
        </authorList>
    </citation>
    <scope>NUCLEOTIDE SEQUENCE</scope>
    <source>
        <strain evidence="2">CCMP1320</strain>
    </source>
</reference>
<protein>
    <submittedName>
        <fullName evidence="2">Uncharacterized protein</fullName>
    </submittedName>
</protein>
<dbReference type="AlphaFoldDB" id="A0A7S3QWD3"/>
<evidence type="ECO:0000313" key="2">
    <source>
        <dbReference type="EMBL" id="CAE0494990.1"/>
    </source>
</evidence>
<organism evidence="2">
    <name type="scientific">Dunaliella tertiolecta</name>
    <name type="common">Green alga</name>
    <dbReference type="NCBI Taxonomy" id="3047"/>
    <lineage>
        <taxon>Eukaryota</taxon>
        <taxon>Viridiplantae</taxon>
        <taxon>Chlorophyta</taxon>
        <taxon>core chlorophytes</taxon>
        <taxon>Chlorophyceae</taxon>
        <taxon>CS clade</taxon>
        <taxon>Chlamydomonadales</taxon>
        <taxon>Dunaliellaceae</taxon>
        <taxon>Dunaliella</taxon>
    </lineage>
</organism>